<proteinExistence type="predicted"/>
<name>A0ABS8NPV9_9XANT</name>
<dbReference type="RefSeq" id="WP_230434133.1">
    <property type="nucleotide sequence ID" value="NZ_JAFFQH010000182.1"/>
</dbReference>
<sequence>MKPEQLDHVLRAVDEATGHEHRFLLIGSQAILAHIDPNYFPSDVLFFSREIDIALLDESQQQSEAVADIIDKNFGDASIFDRTYGYHADGVEVATAVLAPGWRDRLIPYHSGDVAQDTFMALSYEDLLVSKLCAGRDKDIDFVKGMAAIGHPRLSEVEGLLETLPDSVNKDRATAWWGAFFAANDS</sequence>
<organism evidence="2 3">
    <name type="scientific">Xanthomonas melonis</name>
    <dbReference type="NCBI Taxonomy" id="56456"/>
    <lineage>
        <taxon>Bacteria</taxon>
        <taxon>Pseudomonadati</taxon>
        <taxon>Pseudomonadota</taxon>
        <taxon>Gammaproteobacteria</taxon>
        <taxon>Lysobacterales</taxon>
        <taxon>Lysobacteraceae</taxon>
        <taxon>Xanthomonas</taxon>
    </lineage>
</organism>
<dbReference type="EMBL" id="JAFFQI010000163">
    <property type="protein sequence ID" value="MCD0265087.1"/>
    <property type="molecule type" value="Genomic_DNA"/>
</dbReference>
<reference evidence="2" key="1">
    <citation type="submission" date="2021-02" db="EMBL/GenBank/DDBJ databases">
        <title>Copper resistance gene diversity in local Xanthomonas species at agrochemical polluted sites in Trinidad, Trinidad and Tobago.</title>
        <authorList>
            <person name="Ramnarine S.D.B.J."/>
            <person name="Ramsubhag A."/>
            <person name="Jayaraman J."/>
        </authorList>
    </citation>
    <scope>NUCLEOTIDE SEQUENCE</scope>
    <source>
        <strain evidence="2">CaNP6A</strain>
    </source>
</reference>
<gene>
    <name evidence="2" type="ORF">JWH11_01255</name>
</gene>
<dbReference type="InterPro" id="IPR045792">
    <property type="entry name" value="DUF6036"/>
</dbReference>
<accession>A0ABS8NPV9</accession>
<evidence type="ECO:0000313" key="2">
    <source>
        <dbReference type="EMBL" id="MCD0265087.1"/>
    </source>
</evidence>
<protein>
    <recommendedName>
        <fullName evidence="1">DUF6036 domain-containing protein</fullName>
    </recommendedName>
</protein>
<keyword evidence="3" id="KW-1185">Reference proteome</keyword>
<comment type="caution">
    <text evidence="2">The sequence shown here is derived from an EMBL/GenBank/DDBJ whole genome shotgun (WGS) entry which is preliminary data.</text>
</comment>
<evidence type="ECO:0000313" key="3">
    <source>
        <dbReference type="Proteomes" id="UP001430396"/>
    </source>
</evidence>
<evidence type="ECO:0000259" key="1">
    <source>
        <dbReference type="Pfam" id="PF19502"/>
    </source>
</evidence>
<dbReference type="Pfam" id="PF19502">
    <property type="entry name" value="DUF6036"/>
    <property type="match status" value="1"/>
</dbReference>
<dbReference type="Proteomes" id="UP001430396">
    <property type="component" value="Unassembled WGS sequence"/>
</dbReference>
<feature type="domain" description="DUF6036" evidence="1">
    <location>
        <begin position="13"/>
        <end position="161"/>
    </location>
</feature>